<dbReference type="GO" id="GO:0043565">
    <property type="term" value="F:sequence-specific DNA binding"/>
    <property type="evidence" value="ECO:0007669"/>
    <property type="project" value="InterPro"/>
</dbReference>
<evidence type="ECO:0000313" key="8">
    <source>
        <dbReference type="WBParaSite" id="ACRNAN_Path_1395.g5463.t1"/>
    </source>
</evidence>
<accession>A0A914BZY5</accession>
<evidence type="ECO:0000259" key="6">
    <source>
        <dbReference type="PROSITE" id="PS51433"/>
    </source>
</evidence>
<reference evidence="8" key="1">
    <citation type="submission" date="2022-11" db="UniProtKB">
        <authorList>
            <consortium name="WormBaseParasite"/>
        </authorList>
    </citation>
    <scope>IDENTIFICATION</scope>
</reference>
<dbReference type="AlphaFoldDB" id="A0A914BZY5"/>
<dbReference type="Pfam" id="PF00178">
    <property type="entry name" value="Ets"/>
    <property type="match status" value="1"/>
</dbReference>
<feature type="domain" description="PNT" evidence="6">
    <location>
        <begin position="161"/>
        <end position="243"/>
    </location>
</feature>
<evidence type="ECO:0000256" key="2">
    <source>
        <dbReference type="ARBA" id="ARBA00023125"/>
    </source>
</evidence>
<dbReference type="InterPro" id="IPR013761">
    <property type="entry name" value="SAM/pointed_sf"/>
</dbReference>
<keyword evidence="3" id="KW-0539">Nucleus</keyword>
<dbReference type="InterPro" id="IPR003118">
    <property type="entry name" value="Pointed_dom"/>
</dbReference>
<organism evidence="7 8">
    <name type="scientific">Acrobeloides nanus</name>
    <dbReference type="NCBI Taxonomy" id="290746"/>
    <lineage>
        <taxon>Eukaryota</taxon>
        <taxon>Metazoa</taxon>
        <taxon>Ecdysozoa</taxon>
        <taxon>Nematoda</taxon>
        <taxon>Chromadorea</taxon>
        <taxon>Rhabditida</taxon>
        <taxon>Tylenchina</taxon>
        <taxon>Cephalobomorpha</taxon>
        <taxon>Cephaloboidea</taxon>
        <taxon>Cephalobidae</taxon>
        <taxon>Acrobeloides</taxon>
    </lineage>
</organism>
<dbReference type="PROSITE" id="PS50061">
    <property type="entry name" value="ETS_DOMAIN_3"/>
    <property type="match status" value="1"/>
</dbReference>
<sequence length="547" mass="61625">MNSLLHENAASICWTESLSTPSSSDAEDDDTDSVDYCENDVKLEDPFSMLQHELDSPPSEHMQNLKLHSRTTSLTQQKAMPIVSRLHASSDGMLSHKNFQGNVNEQNCYPEMISPHMIKTEYNSTVDECIAPKSAPQPPQSSQSNNEAAQMDIYRDLILRHLIQDITTTCAKLYLPTDPNVWTAEHSNRWINEMCQQFQLPSPKQVSLPGRTLLGMSQEEFCMILPDGGDTIFAQLQLWKTAFESYHQQQHQPGSANSSYHQQQHQPGSANSVESNMTASTRGNAHHQWNNHATMQNSACGANNTRSPEIHNFQNCNSNTSQSLNAYYVPQNSNTYQNMQQNSLNSNFFMNNPNILPSPSDSDISSNASSCVHDSTDEECSDISSFLSIPQMPYGQPASNGLALPTLQNNNNSHLGFVSNGANPAFNNMLHMDGMGNPIRGPAHPNVTSAPFGRNSGTVHLWHFIRELLDQPKQYGSCVRWVDRDEGTFKIESSHHLARFWGLRKNRAQMNYDKLSRSLRQYYKKGIIQKPEKKQRLVYKFLPPYNL</sequence>
<evidence type="ECO:0000259" key="5">
    <source>
        <dbReference type="PROSITE" id="PS50061"/>
    </source>
</evidence>
<dbReference type="InterPro" id="IPR036390">
    <property type="entry name" value="WH_DNA-bd_sf"/>
</dbReference>
<feature type="domain" description="ETS" evidence="5">
    <location>
        <begin position="459"/>
        <end position="542"/>
    </location>
</feature>
<dbReference type="WBParaSite" id="ACRNAN_Path_1395.g5463.t1">
    <property type="protein sequence ID" value="ACRNAN_Path_1395.g5463.t1"/>
    <property type="gene ID" value="ACRNAN_Path_1395.g5463"/>
</dbReference>
<dbReference type="PANTHER" id="PTHR11849">
    <property type="entry name" value="ETS"/>
    <property type="match status" value="1"/>
</dbReference>
<proteinExistence type="inferred from homology"/>
<evidence type="ECO:0000256" key="4">
    <source>
        <dbReference type="SAM" id="MobiDB-lite"/>
    </source>
</evidence>
<comment type="subcellular location">
    <subcellularLocation>
        <location evidence="3">Nucleus</location>
    </subcellularLocation>
</comment>
<dbReference type="SMART" id="SM00413">
    <property type="entry name" value="ETS"/>
    <property type="match status" value="1"/>
</dbReference>
<dbReference type="InterPro" id="IPR000418">
    <property type="entry name" value="Ets_dom"/>
</dbReference>
<keyword evidence="2 3" id="KW-0238">DNA-binding</keyword>
<dbReference type="SMART" id="SM00251">
    <property type="entry name" value="SAM_PNT"/>
    <property type="match status" value="1"/>
</dbReference>
<feature type="region of interest" description="Disordered" evidence="4">
    <location>
        <begin position="247"/>
        <end position="284"/>
    </location>
</feature>
<dbReference type="Proteomes" id="UP000887540">
    <property type="component" value="Unplaced"/>
</dbReference>
<dbReference type="Gene3D" id="1.10.10.10">
    <property type="entry name" value="Winged helix-like DNA-binding domain superfamily/Winged helix DNA-binding domain"/>
    <property type="match status" value="1"/>
</dbReference>
<dbReference type="FunFam" id="1.10.10.10:FF:000996">
    <property type="entry name" value="Predicted protein"/>
    <property type="match status" value="1"/>
</dbReference>
<dbReference type="SUPFAM" id="SSF47769">
    <property type="entry name" value="SAM/Pointed domain"/>
    <property type="match status" value="1"/>
</dbReference>
<dbReference type="PROSITE" id="PS51433">
    <property type="entry name" value="PNT"/>
    <property type="match status" value="1"/>
</dbReference>
<dbReference type="PRINTS" id="PR00454">
    <property type="entry name" value="ETSDOMAIN"/>
</dbReference>
<name>A0A914BZY5_9BILA</name>
<evidence type="ECO:0000256" key="1">
    <source>
        <dbReference type="ARBA" id="ARBA00005562"/>
    </source>
</evidence>
<dbReference type="PANTHER" id="PTHR11849:SF182">
    <property type="entry name" value="SAM POINTED DOMAIN-CONTAINING ETS TRANSCRIPTION FACTOR"/>
    <property type="match status" value="1"/>
</dbReference>
<evidence type="ECO:0000313" key="7">
    <source>
        <dbReference type="Proteomes" id="UP000887540"/>
    </source>
</evidence>
<dbReference type="GO" id="GO:0030154">
    <property type="term" value="P:cell differentiation"/>
    <property type="evidence" value="ECO:0007669"/>
    <property type="project" value="TreeGrafter"/>
</dbReference>
<comment type="similarity">
    <text evidence="1 3">Belongs to the ETS family.</text>
</comment>
<dbReference type="InterPro" id="IPR036388">
    <property type="entry name" value="WH-like_DNA-bd_sf"/>
</dbReference>
<dbReference type="Pfam" id="PF02198">
    <property type="entry name" value="SAM_PNT"/>
    <property type="match status" value="1"/>
</dbReference>
<evidence type="ECO:0000256" key="3">
    <source>
        <dbReference type="RuleBase" id="RU004019"/>
    </source>
</evidence>
<dbReference type="SUPFAM" id="SSF46785">
    <property type="entry name" value="Winged helix' DNA-binding domain"/>
    <property type="match status" value="1"/>
</dbReference>
<protein>
    <submittedName>
        <fullName evidence="8">DNA-binding protein D-ETS-4</fullName>
    </submittedName>
</protein>
<keyword evidence="7" id="KW-1185">Reference proteome</keyword>
<dbReference type="GO" id="GO:0000981">
    <property type="term" value="F:DNA-binding transcription factor activity, RNA polymerase II-specific"/>
    <property type="evidence" value="ECO:0007669"/>
    <property type="project" value="TreeGrafter"/>
</dbReference>
<dbReference type="GO" id="GO:0005634">
    <property type="term" value="C:nucleus"/>
    <property type="evidence" value="ECO:0007669"/>
    <property type="project" value="UniProtKB-SubCell"/>
</dbReference>
<dbReference type="PROSITE" id="PS00346">
    <property type="entry name" value="ETS_DOMAIN_2"/>
    <property type="match status" value="1"/>
</dbReference>
<dbReference type="Gene3D" id="1.10.150.50">
    <property type="entry name" value="Transcription Factor, Ets-1"/>
    <property type="match status" value="1"/>
</dbReference>
<dbReference type="InterPro" id="IPR046328">
    <property type="entry name" value="ETS_fam"/>
</dbReference>